<dbReference type="GO" id="GO:0003677">
    <property type="term" value="F:DNA binding"/>
    <property type="evidence" value="ECO:0007669"/>
    <property type="project" value="InterPro"/>
</dbReference>
<proteinExistence type="predicted"/>
<feature type="region of interest" description="Disordered" evidence="1">
    <location>
        <begin position="74"/>
        <end position="99"/>
    </location>
</feature>
<gene>
    <name evidence="2" type="ORF">Q31a_37670</name>
</gene>
<protein>
    <recommendedName>
        <fullName evidence="4">DUF2132 domain-containing protein</fullName>
    </recommendedName>
</protein>
<dbReference type="InterPro" id="IPR036361">
    <property type="entry name" value="SAP_dom_sf"/>
</dbReference>
<keyword evidence="3" id="KW-1185">Reference proteome</keyword>
<organism evidence="2 3">
    <name type="scientific">Aureliella helgolandensis</name>
    <dbReference type="NCBI Taxonomy" id="2527968"/>
    <lineage>
        <taxon>Bacteria</taxon>
        <taxon>Pseudomonadati</taxon>
        <taxon>Planctomycetota</taxon>
        <taxon>Planctomycetia</taxon>
        <taxon>Pirellulales</taxon>
        <taxon>Pirellulaceae</taxon>
        <taxon>Aureliella</taxon>
    </lineage>
</organism>
<evidence type="ECO:0000313" key="2">
    <source>
        <dbReference type="EMBL" id="QDV25441.1"/>
    </source>
</evidence>
<dbReference type="OrthoDB" id="9806870at2"/>
<dbReference type="Proteomes" id="UP000318017">
    <property type="component" value="Chromosome"/>
</dbReference>
<dbReference type="EMBL" id="CP036298">
    <property type="protein sequence ID" value="QDV25441.1"/>
    <property type="molecule type" value="Genomic_DNA"/>
</dbReference>
<dbReference type="AlphaFoldDB" id="A0A518GA25"/>
<evidence type="ECO:0000256" key="1">
    <source>
        <dbReference type="SAM" id="MobiDB-lite"/>
    </source>
</evidence>
<dbReference type="Pfam" id="PF09905">
    <property type="entry name" value="VF530"/>
    <property type="match status" value="1"/>
</dbReference>
<dbReference type="Gene3D" id="1.10.720.30">
    <property type="entry name" value="SAP domain"/>
    <property type="match status" value="1"/>
</dbReference>
<sequence>MPPNDQQPNNPLHGVTLIAMLEHLVDVYGWEEMGYRIDIRCFNEDPSINSSLKFLRTTPWARAKVERLYVRSLRHSRPQEVHRPRTPESEVTPTDPEET</sequence>
<dbReference type="RefSeq" id="WP_145080513.1">
    <property type="nucleotide sequence ID" value="NZ_CP036298.1"/>
</dbReference>
<accession>A0A518GA25</accession>
<reference evidence="2 3" key="1">
    <citation type="submission" date="2019-02" db="EMBL/GenBank/DDBJ databases">
        <title>Deep-cultivation of Planctomycetes and their phenomic and genomic characterization uncovers novel biology.</title>
        <authorList>
            <person name="Wiegand S."/>
            <person name="Jogler M."/>
            <person name="Boedeker C."/>
            <person name="Pinto D."/>
            <person name="Vollmers J."/>
            <person name="Rivas-Marin E."/>
            <person name="Kohn T."/>
            <person name="Peeters S.H."/>
            <person name="Heuer A."/>
            <person name="Rast P."/>
            <person name="Oberbeckmann S."/>
            <person name="Bunk B."/>
            <person name="Jeske O."/>
            <person name="Meyerdierks A."/>
            <person name="Storesund J.E."/>
            <person name="Kallscheuer N."/>
            <person name="Luecker S."/>
            <person name="Lage O.M."/>
            <person name="Pohl T."/>
            <person name="Merkel B.J."/>
            <person name="Hornburger P."/>
            <person name="Mueller R.-W."/>
            <person name="Bruemmer F."/>
            <person name="Labrenz M."/>
            <person name="Spormann A.M."/>
            <person name="Op den Camp H."/>
            <person name="Overmann J."/>
            <person name="Amann R."/>
            <person name="Jetten M.S.M."/>
            <person name="Mascher T."/>
            <person name="Medema M.H."/>
            <person name="Devos D.P."/>
            <person name="Kaster A.-K."/>
            <person name="Ovreas L."/>
            <person name="Rohde M."/>
            <person name="Galperin M.Y."/>
            <person name="Jogler C."/>
        </authorList>
    </citation>
    <scope>NUCLEOTIDE SEQUENCE [LARGE SCALE GENOMIC DNA]</scope>
    <source>
        <strain evidence="2 3">Q31a</strain>
    </source>
</reference>
<evidence type="ECO:0000313" key="3">
    <source>
        <dbReference type="Proteomes" id="UP000318017"/>
    </source>
</evidence>
<name>A0A518GA25_9BACT</name>
<dbReference type="KEGG" id="ahel:Q31a_37670"/>
<dbReference type="InterPro" id="IPR018668">
    <property type="entry name" value="DNA-binding_VF530-like"/>
</dbReference>
<feature type="compositionally biased region" description="Basic and acidic residues" evidence="1">
    <location>
        <begin position="77"/>
        <end position="88"/>
    </location>
</feature>
<evidence type="ECO:0008006" key="4">
    <source>
        <dbReference type="Google" id="ProtNLM"/>
    </source>
</evidence>